<dbReference type="EMBL" id="JBHTKN010000008">
    <property type="protein sequence ID" value="MFD1043204.1"/>
    <property type="molecule type" value="Genomic_DNA"/>
</dbReference>
<protein>
    <submittedName>
        <fullName evidence="1">Uncharacterized protein</fullName>
    </submittedName>
</protein>
<comment type="caution">
    <text evidence="1">The sequence shown here is derived from an EMBL/GenBank/DDBJ whole genome shotgun (WGS) entry which is preliminary data.</text>
</comment>
<evidence type="ECO:0000313" key="1">
    <source>
        <dbReference type="EMBL" id="MFD1043204.1"/>
    </source>
</evidence>
<name>A0ABW3M0R0_9GAMM</name>
<reference evidence="2" key="1">
    <citation type="journal article" date="2019" name="Int. J. Syst. Evol. Microbiol.">
        <title>The Global Catalogue of Microorganisms (GCM) 10K type strain sequencing project: providing services to taxonomists for standard genome sequencing and annotation.</title>
        <authorList>
            <consortium name="The Broad Institute Genomics Platform"/>
            <consortium name="The Broad Institute Genome Sequencing Center for Infectious Disease"/>
            <person name="Wu L."/>
            <person name="Ma J."/>
        </authorList>
    </citation>
    <scope>NUCLEOTIDE SEQUENCE [LARGE SCALE GENOMIC DNA]</scope>
    <source>
        <strain evidence="2">CCUG 55854</strain>
    </source>
</reference>
<sequence length="215" mass="23172">MTEPTAATELAAWRECGAVGHLVEDLMKEGGYGAILDDPAKHADWQDVLDSVLQARLFAVRNALRDQGYIGEPYKALVTQVNGTALALRNLHARVGAGQNIVSTTFELYDPSTMNVLNSVVDRVDRTAEDFARHLHAGAVKALGVEQIEPAEAVAQIHALLQQAQSIWAGIDRTVREELADANVPGTPLAELMEQGVAAAQEMVDHIAAQSPRPH</sequence>
<accession>A0ABW3M0R0</accession>
<gene>
    <name evidence="1" type="ORF">ACFQ2N_12695</name>
</gene>
<organism evidence="1 2">
    <name type="scientific">Pseudoxanthomonas kaohsiungensis</name>
    <dbReference type="NCBI Taxonomy" id="283923"/>
    <lineage>
        <taxon>Bacteria</taxon>
        <taxon>Pseudomonadati</taxon>
        <taxon>Pseudomonadota</taxon>
        <taxon>Gammaproteobacteria</taxon>
        <taxon>Lysobacterales</taxon>
        <taxon>Lysobacteraceae</taxon>
        <taxon>Pseudoxanthomonas</taxon>
    </lineage>
</organism>
<keyword evidence="2" id="KW-1185">Reference proteome</keyword>
<proteinExistence type="predicted"/>
<dbReference type="RefSeq" id="WP_162377069.1">
    <property type="nucleotide sequence ID" value="NZ_JBHTKN010000008.1"/>
</dbReference>
<evidence type="ECO:0000313" key="2">
    <source>
        <dbReference type="Proteomes" id="UP001597033"/>
    </source>
</evidence>
<dbReference type="Proteomes" id="UP001597033">
    <property type="component" value="Unassembled WGS sequence"/>
</dbReference>